<feature type="binding site" evidence="6">
    <location>
        <begin position="121"/>
        <end position="123"/>
    </location>
    <ligand>
        <name>biotin</name>
        <dbReference type="ChEBI" id="CHEBI:57586"/>
    </ligand>
</feature>
<sequence>MEAAVDDRQLLAKLGAGRLSGDALARELGQTRAAIWKRIQGLRAAGIEIDGRAGDGYQLQQHLDLLDAEAITAQLPPALKPLLDTLEVAWTVGSTNTELLRCSAPERGARVLLAERQTGGRGRRGRAWASPLAAHVYLSVLRGFAGGLSRLGGLSLVAGVAVAEALHAHGVANVGLKWPNDIVVDGQKLGGLLVEGGGEFAGPARAVIGLGINVRMPAAFAAGITQPWTDLATLLGNDIERNAVVAWLLAALLPALEAFERDGLAPFLPRYAALDSLAGRTVRVDDGGVMHEGQALGLADDGALRVRIDGSERVFHAGEVSVRAQ</sequence>
<comment type="function">
    <text evidence="6">Acts both as a biotin--[acetyl-CoA-carboxylase] ligase and a biotin-operon repressor. In the presence of ATP, BirA activates biotin to form the BirA-biotinyl-5'-adenylate (BirA-bio-5'-AMP or holoBirA) complex. HoloBirA can either transfer the biotinyl moiety to the biotin carboxyl carrier protein (BCCP) subunit of acetyl-CoA carboxylase, or bind to the biotin operator site and inhibit transcription of the operon.</text>
</comment>
<evidence type="ECO:0000256" key="2">
    <source>
        <dbReference type="ARBA" id="ARBA00022741"/>
    </source>
</evidence>
<proteinExistence type="inferred from homology"/>
<feature type="binding site" evidence="6">
    <location>
        <position position="188"/>
    </location>
    <ligand>
        <name>biotin</name>
        <dbReference type="ChEBI" id="CHEBI:57586"/>
    </ligand>
</feature>
<keyword evidence="6" id="KW-0805">Transcription regulation</keyword>
<evidence type="ECO:0000313" key="8">
    <source>
        <dbReference type="EMBL" id="MDQ1110196.1"/>
    </source>
</evidence>
<dbReference type="Gene3D" id="1.10.10.10">
    <property type="entry name" value="Winged helix-like DNA-binding domain superfamily/Winged helix DNA-binding domain"/>
    <property type="match status" value="1"/>
</dbReference>
<dbReference type="HAMAP" id="MF_00978">
    <property type="entry name" value="Bifunct_BirA"/>
    <property type="match status" value="1"/>
</dbReference>
<feature type="DNA-binding region" description="H-T-H motif" evidence="6">
    <location>
        <begin position="21"/>
        <end position="40"/>
    </location>
</feature>
<dbReference type="GO" id="GO:0003677">
    <property type="term" value="F:DNA binding"/>
    <property type="evidence" value="ECO:0007669"/>
    <property type="project" value="UniProtKB-UniRule"/>
</dbReference>
<dbReference type="GO" id="GO:0005737">
    <property type="term" value="C:cytoplasm"/>
    <property type="evidence" value="ECO:0007669"/>
    <property type="project" value="TreeGrafter"/>
</dbReference>
<dbReference type="EC" id="6.3.4.15" evidence="6"/>
<evidence type="ECO:0000256" key="3">
    <source>
        <dbReference type="ARBA" id="ARBA00022840"/>
    </source>
</evidence>
<dbReference type="InterPro" id="IPR036388">
    <property type="entry name" value="WH-like_DNA-bd_sf"/>
</dbReference>
<dbReference type="AlphaFoldDB" id="A0AAP5ALC4"/>
<dbReference type="NCBIfam" id="TIGR00121">
    <property type="entry name" value="birA_ligase"/>
    <property type="match status" value="1"/>
</dbReference>
<keyword evidence="3 6" id="KW-0067">ATP-binding</keyword>
<dbReference type="Pfam" id="PF02237">
    <property type="entry name" value="BPL_C"/>
    <property type="match status" value="1"/>
</dbReference>
<evidence type="ECO:0000256" key="1">
    <source>
        <dbReference type="ARBA" id="ARBA00022598"/>
    </source>
</evidence>
<dbReference type="PANTHER" id="PTHR12835:SF5">
    <property type="entry name" value="BIOTIN--PROTEIN LIGASE"/>
    <property type="match status" value="1"/>
</dbReference>
<evidence type="ECO:0000313" key="9">
    <source>
        <dbReference type="Proteomes" id="UP001226084"/>
    </source>
</evidence>
<dbReference type="SUPFAM" id="SSF55681">
    <property type="entry name" value="Class II aaRS and biotin synthetases"/>
    <property type="match status" value="1"/>
</dbReference>
<organism evidence="8 9">
    <name type="scientific">Stenotrophomonas rhizophila</name>
    <dbReference type="NCBI Taxonomy" id="216778"/>
    <lineage>
        <taxon>Bacteria</taxon>
        <taxon>Pseudomonadati</taxon>
        <taxon>Pseudomonadota</taxon>
        <taxon>Gammaproteobacteria</taxon>
        <taxon>Lysobacterales</taxon>
        <taxon>Lysobacteraceae</taxon>
        <taxon>Stenotrophomonas</taxon>
    </lineage>
</organism>
<keyword evidence="6" id="KW-0238">DNA-binding</keyword>
<reference evidence="8" key="1">
    <citation type="submission" date="2023-07" db="EMBL/GenBank/DDBJ databases">
        <title>Functional and genomic diversity of the sorghum phyllosphere microbiome.</title>
        <authorList>
            <person name="Shade A."/>
        </authorList>
    </citation>
    <scope>NUCLEOTIDE SEQUENCE</scope>
    <source>
        <strain evidence="8">SORGH_AS_0457</strain>
    </source>
</reference>
<dbReference type="Pfam" id="PF03099">
    <property type="entry name" value="BPL_LplA_LipB"/>
    <property type="match status" value="1"/>
</dbReference>
<dbReference type="Pfam" id="PF08279">
    <property type="entry name" value="HTH_11"/>
    <property type="match status" value="1"/>
</dbReference>
<dbReference type="InterPro" id="IPR030855">
    <property type="entry name" value="Bifunct_BirA"/>
</dbReference>
<feature type="binding site" evidence="6">
    <location>
        <begin position="94"/>
        <end position="96"/>
    </location>
    <ligand>
        <name>biotin</name>
        <dbReference type="ChEBI" id="CHEBI:57586"/>
    </ligand>
</feature>
<evidence type="ECO:0000256" key="5">
    <source>
        <dbReference type="ARBA" id="ARBA00047846"/>
    </source>
</evidence>
<keyword evidence="1 6" id="KW-0436">Ligase</keyword>
<protein>
    <recommendedName>
        <fullName evidence="6">Bifunctional ligase/repressor BirA</fullName>
    </recommendedName>
    <alternativeName>
        <fullName evidence="6">Biotin operon repressor</fullName>
    </alternativeName>
    <alternativeName>
        <fullName evidence="6">Biotin--[acetyl-CoA-carboxylase] ligase</fullName>
        <ecNumber evidence="6">6.3.4.15</ecNumber>
    </alternativeName>
    <alternativeName>
        <fullName evidence="6">Biotin--protein ligase</fullName>
    </alternativeName>
    <alternativeName>
        <fullName evidence="6">Biotin-[acetyl-CoA carboxylase] synthetase</fullName>
    </alternativeName>
</protein>
<keyword evidence="2 6" id="KW-0547">Nucleotide-binding</keyword>
<dbReference type="InterPro" id="IPR004143">
    <property type="entry name" value="BPL_LPL_catalytic"/>
</dbReference>
<dbReference type="GO" id="GO:0004077">
    <property type="term" value="F:biotin--[biotin carboxyl-carrier protein] ligase activity"/>
    <property type="evidence" value="ECO:0007669"/>
    <property type="project" value="UniProtKB-UniRule"/>
</dbReference>
<keyword evidence="6" id="KW-0678">Repressor</keyword>
<comment type="caution">
    <text evidence="8">The sequence shown here is derived from an EMBL/GenBank/DDBJ whole genome shotgun (WGS) entry which is preliminary data.</text>
</comment>
<gene>
    <name evidence="6" type="primary">birA</name>
    <name evidence="8" type="ORF">QE424_003355</name>
</gene>
<dbReference type="SUPFAM" id="SSF46785">
    <property type="entry name" value="Winged helix' DNA-binding domain"/>
    <property type="match status" value="1"/>
</dbReference>
<keyword evidence="4 6" id="KW-0092">Biotin</keyword>
<dbReference type="InterPro" id="IPR008988">
    <property type="entry name" value="Transcriptional_repressor_C"/>
</dbReference>
<keyword evidence="6" id="KW-0804">Transcription</keyword>
<dbReference type="SUPFAM" id="SSF50037">
    <property type="entry name" value="C-terminal domain of transcriptional repressors"/>
    <property type="match status" value="1"/>
</dbReference>
<dbReference type="InterPro" id="IPR003142">
    <property type="entry name" value="BPL_C"/>
</dbReference>
<dbReference type="InterPro" id="IPR045864">
    <property type="entry name" value="aa-tRNA-synth_II/BPL/LPL"/>
</dbReference>
<dbReference type="Proteomes" id="UP001226084">
    <property type="component" value="Unassembled WGS sequence"/>
</dbReference>
<comment type="similarity">
    <text evidence="6">Belongs to the biotin--protein ligase family.</text>
</comment>
<dbReference type="PANTHER" id="PTHR12835">
    <property type="entry name" value="BIOTIN PROTEIN LIGASE"/>
    <property type="match status" value="1"/>
</dbReference>
<dbReference type="EMBL" id="JAUTAS010000001">
    <property type="protein sequence ID" value="MDQ1110196.1"/>
    <property type="molecule type" value="Genomic_DNA"/>
</dbReference>
<dbReference type="GO" id="GO:0005524">
    <property type="term" value="F:ATP binding"/>
    <property type="evidence" value="ECO:0007669"/>
    <property type="project" value="UniProtKB-UniRule"/>
</dbReference>
<dbReference type="NCBIfam" id="NF008848">
    <property type="entry name" value="PRK11886.1-3"/>
    <property type="match status" value="1"/>
</dbReference>
<dbReference type="InterPro" id="IPR004408">
    <property type="entry name" value="Biotin_CoA_COase_ligase"/>
</dbReference>
<accession>A0AAP5ALC4</accession>
<evidence type="ECO:0000259" key="7">
    <source>
        <dbReference type="PROSITE" id="PS51733"/>
    </source>
</evidence>
<feature type="binding site" evidence="6">
    <location>
        <position position="117"/>
    </location>
    <ligand>
        <name>biotin</name>
        <dbReference type="ChEBI" id="CHEBI:57586"/>
    </ligand>
</feature>
<dbReference type="InterPro" id="IPR013196">
    <property type="entry name" value="HTH_11"/>
</dbReference>
<name>A0AAP5ALC4_9GAMM</name>
<dbReference type="GO" id="GO:0006355">
    <property type="term" value="P:regulation of DNA-templated transcription"/>
    <property type="evidence" value="ECO:0007669"/>
    <property type="project" value="UniProtKB-UniRule"/>
</dbReference>
<dbReference type="Gene3D" id="3.30.930.10">
    <property type="entry name" value="Bira Bifunctional Protein, Domain 2"/>
    <property type="match status" value="1"/>
</dbReference>
<dbReference type="PROSITE" id="PS51733">
    <property type="entry name" value="BPL_LPL_CATALYTIC"/>
    <property type="match status" value="1"/>
</dbReference>
<dbReference type="InterPro" id="IPR036390">
    <property type="entry name" value="WH_DNA-bd_sf"/>
</dbReference>
<evidence type="ECO:0000256" key="4">
    <source>
        <dbReference type="ARBA" id="ARBA00023267"/>
    </source>
</evidence>
<evidence type="ECO:0000256" key="6">
    <source>
        <dbReference type="HAMAP-Rule" id="MF_00978"/>
    </source>
</evidence>
<comment type="catalytic activity">
    <reaction evidence="5 6">
        <text>biotin + L-lysyl-[protein] + ATP = N(6)-biotinyl-L-lysyl-[protein] + AMP + diphosphate + H(+)</text>
        <dbReference type="Rhea" id="RHEA:11756"/>
        <dbReference type="Rhea" id="RHEA-COMP:9752"/>
        <dbReference type="Rhea" id="RHEA-COMP:10505"/>
        <dbReference type="ChEBI" id="CHEBI:15378"/>
        <dbReference type="ChEBI" id="CHEBI:29969"/>
        <dbReference type="ChEBI" id="CHEBI:30616"/>
        <dbReference type="ChEBI" id="CHEBI:33019"/>
        <dbReference type="ChEBI" id="CHEBI:57586"/>
        <dbReference type="ChEBI" id="CHEBI:83144"/>
        <dbReference type="ChEBI" id="CHEBI:456215"/>
        <dbReference type="EC" id="6.3.4.15"/>
    </reaction>
</comment>
<dbReference type="Gene3D" id="2.30.30.100">
    <property type="match status" value="1"/>
</dbReference>
<feature type="domain" description="BPL/LPL catalytic" evidence="7">
    <location>
        <begin position="73"/>
        <end position="260"/>
    </location>
</feature>